<name>A0A0F5YFB8_9CYAN</name>
<dbReference type="GO" id="GO:0046872">
    <property type="term" value="F:metal ion binding"/>
    <property type="evidence" value="ECO:0007669"/>
    <property type="project" value="InterPro"/>
</dbReference>
<feature type="domain" description="Dihydroorotase catalytic" evidence="2">
    <location>
        <begin position="53"/>
        <end position="236"/>
    </location>
</feature>
<accession>A0A0F5YFB8</accession>
<dbReference type="PATRIC" id="fig|1637645.4.peg.6795"/>
<dbReference type="AlphaFoldDB" id="A0A0F5YFB8"/>
<dbReference type="GO" id="GO:0006145">
    <property type="term" value="P:purine nucleobase catabolic process"/>
    <property type="evidence" value="ECO:0007669"/>
    <property type="project" value="TreeGrafter"/>
</dbReference>
<dbReference type="InterPro" id="IPR004722">
    <property type="entry name" value="DHOase"/>
</dbReference>
<dbReference type="PANTHER" id="PTHR43668">
    <property type="entry name" value="ALLANTOINASE"/>
    <property type="match status" value="1"/>
</dbReference>
<dbReference type="NCBIfam" id="TIGR00857">
    <property type="entry name" value="pyrC_multi"/>
    <property type="match status" value="1"/>
</dbReference>
<dbReference type="PANTHER" id="PTHR43668:SF2">
    <property type="entry name" value="ALLANTOINASE"/>
    <property type="match status" value="1"/>
</dbReference>
<keyword evidence="3" id="KW-0378">Hydrolase</keyword>
<dbReference type="Gene3D" id="2.30.40.10">
    <property type="entry name" value="Urease, subunit C, domain 1"/>
    <property type="match status" value="2"/>
</dbReference>
<dbReference type="InterPro" id="IPR050138">
    <property type="entry name" value="DHOase/Allantoinase_Hydrolase"/>
</dbReference>
<dbReference type="InterPro" id="IPR032466">
    <property type="entry name" value="Metal_Hydrolase"/>
</dbReference>
<dbReference type="SUPFAM" id="SSF51338">
    <property type="entry name" value="Composite domain of metallo-dependent hydrolases"/>
    <property type="match status" value="1"/>
</dbReference>
<dbReference type="GO" id="GO:0005737">
    <property type="term" value="C:cytoplasm"/>
    <property type="evidence" value="ECO:0007669"/>
    <property type="project" value="TreeGrafter"/>
</dbReference>
<gene>
    <name evidence="3" type="ORF">WN50_13695</name>
</gene>
<organism evidence="3 4">
    <name type="scientific">Limnoraphis robusta CS-951</name>
    <dbReference type="NCBI Taxonomy" id="1637645"/>
    <lineage>
        <taxon>Bacteria</taxon>
        <taxon>Bacillati</taxon>
        <taxon>Cyanobacteriota</taxon>
        <taxon>Cyanophyceae</taxon>
        <taxon>Oscillatoriophycideae</taxon>
        <taxon>Oscillatoriales</taxon>
        <taxon>Sirenicapillariaceae</taxon>
        <taxon>Limnoraphis</taxon>
    </lineage>
</organism>
<reference evidence="3 4" key="1">
    <citation type="submission" date="2015-06" db="EMBL/GenBank/DDBJ databases">
        <title>Draft genome assembly of filamentous brackish cyanobacterium Limnoraphis robusta strain CS-951.</title>
        <authorList>
            <person name="Willis A."/>
            <person name="Parks M."/>
            <person name="Burford M.A."/>
        </authorList>
    </citation>
    <scope>NUCLEOTIDE SEQUENCE [LARGE SCALE GENOMIC DNA]</scope>
    <source>
        <strain evidence="3 4">CS-951</strain>
    </source>
</reference>
<dbReference type="RefSeq" id="WP_046279111.1">
    <property type="nucleotide sequence ID" value="NZ_LATL02000347.1"/>
</dbReference>
<comment type="caution">
    <text evidence="3">The sequence shown here is derived from an EMBL/GenBank/DDBJ whole genome shotgun (WGS) entry which is preliminary data.</text>
</comment>
<keyword evidence="1" id="KW-0665">Pyrimidine biosynthesis</keyword>
<dbReference type="Gene3D" id="3.20.20.140">
    <property type="entry name" value="Metal-dependent hydrolases"/>
    <property type="match status" value="1"/>
</dbReference>
<protein>
    <submittedName>
        <fullName evidence="3">Dihydroorotase</fullName>
        <ecNumber evidence="3">3.5.2.3</ecNumber>
    </submittedName>
</protein>
<dbReference type="NCBIfam" id="NF005614">
    <property type="entry name" value="PRK07369.1"/>
    <property type="match status" value="1"/>
</dbReference>
<dbReference type="Proteomes" id="UP000033607">
    <property type="component" value="Unassembled WGS sequence"/>
</dbReference>
<evidence type="ECO:0000313" key="4">
    <source>
        <dbReference type="Proteomes" id="UP000033607"/>
    </source>
</evidence>
<dbReference type="GO" id="GO:0006221">
    <property type="term" value="P:pyrimidine nucleotide biosynthetic process"/>
    <property type="evidence" value="ECO:0007669"/>
    <property type="project" value="UniProtKB-KW"/>
</dbReference>
<dbReference type="OrthoDB" id="9765462at2"/>
<dbReference type="GO" id="GO:0004151">
    <property type="term" value="F:dihydroorotase activity"/>
    <property type="evidence" value="ECO:0007669"/>
    <property type="project" value="UniProtKB-EC"/>
</dbReference>
<dbReference type="GO" id="GO:0004038">
    <property type="term" value="F:allantoinase activity"/>
    <property type="evidence" value="ECO:0007669"/>
    <property type="project" value="TreeGrafter"/>
</dbReference>
<dbReference type="SUPFAM" id="SSF51556">
    <property type="entry name" value="Metallo-dependent hydrolases"/>
    <property type="match status" value="1"/>
</dbReference>
<proteinExistence type="predicted"/>
<evidence type="ECO:0000313" key="3">
    <source>
        <dbReference type="EMBL" id="KKD37551.1"/>
    </source>
</evidence>
<dbReference type="InterPro" id="IPR024403">
    <property type="entry name" value="DHOase_cat"/>
</dbReference>
<dbReference type="EMBL" id="LATL02000347">
    <property type="protein sequence ID" value="KKD37551.1"/>
    <property type="molecule type" value="Genomic_DNA"/>
</dbReference>
<dbReference type="EC" id="3.5.2.3" evidence="3"/>
<dbReference type="Pfam" id="PF12890">
    <property type="entry name" value="DHOase"/>
    <property type="match status" value="1"/>
</dbReference>
<evidence type="ECO:0000259" key="2">
    <source>
        <dbReference type="Pfam" id="PF12890"/>
    </source>
</evidence>
<sequence length="429" mass="46649">MSSELLQNVRILDPELATDTVTDILIQDGFINAIQPNISPSSDVEIRDAKGFILGPGLVDLYSHTGEPGFEERETISSLIDAATAGGFTRLSILPDSVPPIDNPATVSLIHHQAQSKTGFQVYLWGALTQSVAGKKMSQLAELATTEIIGFADGQPVQDLMLLRRLLEYLKPFNKPIALYCCDRQLVSNGVMREGNESILSGLPGIPAYAETTAISTVLEIVAATKTPVHLMRVSTARSVELIREAKARNLPITASTTWLHLLLNTQAISGKKQILPFNFTPYDPHLNLDPPLGNPEDQIALIQGVKDGIIDAIAIDHTPYTYEEKTVAFADAPAGTIGLELALPLLWQTFVSSGQWSALELWQALSTKPLKCLGQKPSKIAVGQPAELTLFSPQTPWKVAAKTLKSLSVNTPWMRQEITGKVVRTYTP</sequence>
<dbReference type="InterPro" id="IPR011059">
    <property type="entry name" value="Metal-dep_hydrolase_composite"/>
</dbReference>
<evidence type="ECO:0000256" key="1">
    <source>
        <dbReference type="ARBA" id="ARBA00022975"/>
    </source>
</evidence>
<dbReference type="CDD" id="cd01317">
    <property type="entry name" value="DHOase_IIa"/>
    <property type="match status" value="1"/>
</dbReference>